<evidence type="ECO:0000256" key="1">
    <source>
        <dbReference type="ARBA" id="ARBA00001933"/>
    </source>
</evidence>
<keyword evidence="4" id="KW-0479">Metal-binding</keyword>
<keyword evidence="11" id="KW-1185">Reference proteome</keyword>
<evidence type="ECO:0000256" key="4">
    <source>
        <dbReference type="ARBA" id="ARBA00022723"/>
    </source>
</evidence>
<dbReference type="Proteomes" id="UP000437748">
    <property type="component" value="Unassembled WGS sequence"/>
</dbReference>
<name>A0A6N6W0S1_9BACT</name>
<feature type="domain" description="Aminotransferase class V" evidence="9">
    <location>
        <begin position="204"/>
        <end position="402"/>
    </location>
</feature>
<evidence type="ECO:0000313" key="10">
    <source>
        <dbReference type="EMBL" id="KAB8040948.1"/>
    </source>
</evidence>
<keyword evidence="10" id="KW-0032">Aminotransferase</keyword>
<dbReference type="SUPFAM" id="SSF53383">
    <property type="entry name" value="PLP-dependent transferases"/>
    <property type="match status" value="1"/>
</dbReference>
<dbReference type="EMBL" id="WFLM01000001">
    <property type="protein sequence ID" value="KAB8040948.1"/>
    <property type="molecule type" value="Genomic_DNA"/>
</dbReference>
<evidence type="ECO:0000259" key="9">
    <source>
        <dbReference type="Pfam" id="PF00266"/>
    </source>
</evidence>
<comment type="cofactor">
    <cofactor evidence="1">
        <name>pyridoxal 5'-phosphate</name>
        <dbReference type="ChEBI" id="CHEBI:597326"/>
    </cofactor>
</comment>
<evidence type="ECO:0000256" key="2">
    <source>
        <dbReference type="ARBA" id="ARBA00006490"/>
    </source>
</evidence>
<gene>
    <name evidence="10" type="ORF">GCL60_03170</name>
</gene>
<dbReference type="Gene3D" id="3.90.1150.10">
    <property type="entry name" value="Aspartate Aminotransferase, domain 1"/>
    <property type="match status" value="1"/>
</dbReference>
<dbReference type="InterPro" id="IPR015422">
    <property type="entry name" value="PyrdxlP-dep_Trfase_small"/>
</dbReference>
<accession>A0A6N6W0S1</accession>
<keyword evidence="6" id="KW-0408">Iron</keyword>
<comment type="catalytic activity">
    <reaction evidence="8">
        <text>(sulfur carrier)-H + L-cysteine = (sulfur carrier)-SH + L-alanine</text>
        <dbReference type="Rhea" id="RHEA:43892"/>
        <dbReference type="Rhea" id="RHEA-COMP:14737"/>
        <dbReference type="Rhea" id="RHEA-COMP:14739"/>
        <dbReference type="ChEBI" id="CHEBI:29917"/>
        <dbReference type="ChEBI" id="CHEBI:35235"/>
        <dbReference type="ChEBI" id="CHEBI:57972"/>
        <dbReference type="ChEBI" id="CHEBI:64428"/>
        <dbReference type="EC" id="2.8.1.7"/>
    </reaction>
</comment>
<dbReference type="PIRSF" id="PIRSF005572">
    <property type="entry name" value="NifS"/>
    <property type="match status" value="1"/>
</dbReference>
<comment type="caution">
    <text evidence="10">The sequence shown here is derived from an EMBL/GenBank/DDBJ whole genome shotgun (WGS) entry which is preliminary data.</text>
</comment>
<dbReference type="GO" id="GO:0051536">
    <property type="term" value="F:iron-sulfur cluster binding"/>
    <property type="evidence" value="ECO:0007669"/>
    <property type="project" value="UniProtKB-KW"/>
</dbReference>
<dbReference type="RefSeq" id="WP_153418471.1">
    <property type="nucleotide sequence ID" value="NZ_WFLM01000001.1"/>
</dbReference>
<feature type="domain" description="Aminotransferase class V" evidence="9">
    <location>
        <begin position="4"/>
        <end position="172"/>
    </location>
</feature>
<dbReference type="Gene3D" id="1.10.260.50">
    <property type="match status" value="1"/>
</dbReference>
<dbReference type="PANTHER" id="PTHR11601">
    <property type="entry name" value="CYSTEINE DESULFURYLASE FAMILY MEMBER"/>
    <property type="match status" value="1"/>
</dbReference>
<dbReference type="GO" id="GO:0046872">
    <property type="term" value="F:metal ion binding"/>
    <property type="evidence" value="ECO:0007669"/>
    <property type="project" value="UniProtKB-KW"/>
</dbReference>
<evidence type="ECO:0000256" key="8">
    <source>
        <dbReference type="ARBA" id="ARBA00050776"/>
    </source>
</evidence>
<evidence type="ECO:0000256" key="7">
    <source>
        <dbReference type="ARBA" id="ARBA00023014"/>
    </source>
</evidence>
<dbReference type="GO" id="GO:0031071">
    <property type="term" value="F:cysteine desulfurase activity"/>
    <property type="evidence" value="ECO:0007669"/>
    <property type="project" value="UniProtKB-EC"/>
</dbReference>
<keyword evidence="5" id="KW-0663">Pyridoxal phosphate</keyword>
<comment type="similarity">
    <text evidence="2">Belongs to the class-V pyridoxal-phosphate-dependent aminotransferase family. NifS/IscS subfamily.</text>
</comment>
<dbReference type="Gene3D" id="3.40.640.10">
    <property type="entry name" value="Type I PLP-dependent aspartate aminotransferase-like (Major domain)"/>
    <property type="match status" value="1"/>
</dbReference>
<keyword evidence="3 10" id="KW-0808">Transferase</keyword>
<dbReference type="InterPro" id="IPR016454">
    <property type="entry name" value="Cysteine_dSase"/>
</dbReference>
<evidence type="ECO:0000256" key="3">
    <source>
        <dbReference type="ARBA" id="ARBA00022679"/>
    </source>
</evidence>
<dbReference type="Pfam" id="PF00266">
    <property type="entry name" value="Aminotran_5"/>
    <property type="match status" value="2"/>
</dbReference>
<sequence>MKTIYLDHNATSPPNKEHLSELFNKLTVCLGNPSSPHAQGREASVALTEARRFVANALGVDIAEIIFVSGGSEADNLGTVGVLKQNDVPLKNQHVITSSSEHPAIREPLENLKNTEGLKLTLLPLENAGYVSLEDFIKNLTSETTLVTLMAANNEIGTIQPVKKIGDYLHYKRWGILVNPNDKEEFDELSLKYLNPDISKETLQKIHFHVDGVQAFGKLNSNEWISPGTDSCAISAHKLGALQGIGVLFLRRGRKFKPFILGGAQEKNRRAGTENLPGIVSLGLIARDLYTPEANIKRKNMDNLRRKLFEGIQKLPHIEMNSPFENVIPNTVNFSVVGKGFKGEDLLVELDMQGVCASSGSACSSGANLPSKVILALGKTPELAKNAIRLSLSTNTTEEEIEMTLNLLKKYLAR</sequence>
<dbReference type="OrthoDB" id="5288292at2"/>
<dbReference type="InterPro" id="IPR015424">
    <property type="entry name" value="PyrdxlP-dep_Trfase"/>
</dbReference>
<evidence type="ECO:0000256" key="6">
    <source>
        <dbReference type="ARBA" id="ARBA00023004"/>
    </source>
</evidence>
<organism evidence="10 11">
    <name type="scientific">Silvanigrella paludirubra</name>
    <dbReference type="NCBI Taxonomy" id="2499159"/>
    <lineage>
        <taxon>Bacteria</taxon>
        <taxon>Pseudomonadati</taxon>
        <taxon>Bdellovibrionota</taxon>
        <taxon>Oligoflexia</taxon>
        <taxon>Silvanigrellales</taxon>
        <taxon>Silvanigrellaceae</taxon>
        <taxon>Silvanigrella</taxon>
    </lineage>
</organism>
<dbReference type="InterPro" id="IPR015421">
    <property type="entry name" value="PyrdxlP-dep_Trfase_major"/>
</dbReference>
<proteinExistence type="inferred from homology"/>
<reference evidence="10 11" key="1">
    <citation type="submission" date="2019-10" db="EMBL/GenBank/DDBJ databases">
        <title>New species of Slilvanegrellaceae.</title>
        <authorList>
            <person name="Pitt A."/>
            <person name="Hahn M.W."/>
        </authorList>
    </citation>
    <scope>NUCLEOTIDE SEQUENCE [LARGE SCALE GENOMIC DNA]</scope>
    <source>
        <strain evidence="10 11">SP-Ram-0.45-NSY-1</strain>
    </source>
</reference>
<dbReference type="InterPro" id="IPR000192">
    <property type="entry name" value="Aminotrans_V_dom"/>
</dbReference>
<evidence type="ECO:0000256" key="5">
    <source>
        <dbReference type="ARBA" id="ARBA00022898"/>
    </source>
</evidence>
<evidence type="ECO:0000313" key="11">
    <source>
        <dbReference type="Proteomes" id="UP000437748"/>
    </source>
</evidence>
<dbReference type="GO" id="GO:0008483">
    <property type="term" value="F:transaminase activity"/>
    <property type="evidence" value="ECO:0007669"/>
    <property type="project" value="UniProtKB-KW"/>
</dbReference>
<keyword evidence="7" id="KW-0411">Iron-sulfur</keyword>
<dbReference type="AlphaFoldDB" id="A0A6N6W0S1"/>
<protein>
    <submittedName>
        <fullName evidence="10">Aminotransferase class V-fold PLP-dependent enzyme</fullName>
    </submittedName>
</protein>
<dbReference type="PANTHER" id="PTHR11601:SF34">
    <property type="entry name" value="CYSTEINE DESULFURASE"/>
    <property type="match status" value="1"/>
</dbReference>